<dbReference type="AlphaFoldDB" id="A0A2G6MT34"/>
<evidence type="ECO:0000313" key="2">
    <source>
        <dbReference type="Proteomes" id="UP000231203"/>
    </source>
</evidence>
<accession>A0A2G6MT34</accession>
<reference evidence="1 2" key="1">
    <citation type="submission" date="2017-10" db="EMBL/GenBank/DDBJ databases">
        <title>Novel microbial diversity and functional potential in the marine mammal oral microbiome.</title>
        <authorList>
            <person name="Dudek N.K."/>
            <person name="Sun C.L."/>
            <person name="Burstein D."/>
            <person name="Kantor R.S."/>
            <person name="Aliaga Goltsman D.S."/>
            <person name="Bik E.M."/>
            <person name="Thomas B.C."/>
            <person name="Banfield J.F."/>
            <person name="Relman D.A."/>
        </authorList>
    </citation>
    <scope>NUCLEOTIDE SEQUENCE [LARGE SCALE GENOMIC DNA]</scope>
    <source>
        <strain evidence="1">DOLJORAL78_47_202</strain>
    </source>
</reference>
<dbReference type="EMBL" id="PDTI01000016">
    <property type="protein sequence ID" value="PIE63100.1"/>
    <property type="molecule type" value="Genomic_DNA"/>
</dbReference>
<evidence type="ECO:0000313" key="1">
    <source>
        <dbReference type="EMBL" id="PIE63100.1"/>
    </source>
</evidence>
<sequence length="117" mass="13211">MTQTDPNKLYVDANNKIHSEGEQPTLKNDSTFLQIPAQLEKEVNAYVNKLAKEKNIEWENDEGVKSLFQSHGCFFIISLEKVEAIMKAINNCLLLNDGDMDKIKDNLAQAMNIINGI</sequence>
<comment type="caution">
    <text evidence="1">The sequence shown here is derived from an EMBL/GenBank/DDBJ whole genome shotgun (WGS) entry which is preliminary data.</text>
</comment>
<proteinExistence type="predicted"/>
<organism evidence="1 2">
    <name type="scientific">Desulfobacter postgatei</name>
    <dbReference type="NCBI Taxonomy" id="2293"/>
    <lineage>
        <taxon>Bacteria</taxon>
        <taxon>Pseudomonadati</taxon>
        <taxon>Thermodesulfobacteriota</taxon>
        <taxon>Desulfobacteria</taxon>
        <taxon>Desulfobacterales</taxon>
        <taxon>Desulfobacteraceae</taxon>
        <taxon>Desulfobacter</taxon>
    </lineage>
</organism>
<protein>
    <submittedName>
        <fullName evidence="1">Uncharacterized protein</fullName>
    </submittedName>
</protein>
<dbReference type="Proteomes" id="UP000231203">
    <property type="component" value="Unassembled WGS sequence"/>
</dbReference>
<gene>
    <name evidence="1" type="ORF">CSA25_01905</name>
</gene>
<name>A0A2G6MT34_9BACT</name>